<comment type="caution">
    <text evidence="1">The sequence shown here is derived from an EMBL/GenBank/DDBJ whole genome shotgun (WGS) entry which is preliminary data.</text>
</comment>
<reference evidence="2 3" key="2">
    <citation type="submission" date="2024-07" db="EMBL/GenBank/DDBJ databases">
        <authorList>
            <person name="Akdeniz Z."/>
        </authorList>
    </citation>
    <scope>NUCLEOTIDE SEQUENCE [LARGE SCALE GENOMIC DNA]</scope>
</reference>
<sequence>MNGNWETVEFFNCNFEGFFEDFRAGNISVTLSKENHYNNLQHLLNLVCGDLQIYASNFQITLQIPNIIGRKTVNLRNCICDLSCVKGKWNTLNFINCALTGLPNQQEFKNAKLMISNCISLDLSVFQQLQTQLYIKLQKQNVDLRIFMQIPTELSLQQCEVISYNSSKWNKISFVDCEFQGKGIIAAKEMTINGKLFQNIIAEHLNVNNSFITVINCKTINIKNSTIKILKDMNLVKSIQIIKCELDKFSILKFPNLEQFTLECDYSYNKDQNSTNMAIQKYLVFKIENKLKYNCTKKNMSEVFLRNIQRKDYNKQLIATVQCVMQSIIKHILCANE</sequence>
<dbReference type="AlphaFoldDB" id="A0AA86TJY8"/>
<organism evidence="1">
    <name type="scientific">Hexamita inflata</name>
    <dbReference type="NCBI Taxonomy" id="28002"/>
    <lineage>
        <taxon>Eukaryota</taxon>
        <taxon>Metamonada</taxon>
        <taxon>Diplomonadida</taxon>
        <taxon>Hexamitidae</taxon>
        <taxon>Hexamitinae</taxon>
        <taxon>Hexamita</taxon>
    </lineage>
</organism>
<evidence type="ECO:0000313" key="2">
    <source>
        <dbReference type="EMBL" id="CAL6081881.1"/>
    </source>
</evidence>
<name>A0AA86TJY8_9EUKA</name>
<proteinExistence type="predicted"/>
<dbReference type="EMBL" id="CAXDID020000357">
    <property type="protein sequence ID" value="CAL6081881.1"/>
    <property type="molecule type" value="Genomic_DNA"/>
</dbReference>
<dbReference type="Proteomes" id="UP001642409">
    <property type="component" value="Unassembled WGS sequence"/>
</dbReference>
<accession>A0AA86TJY8</accession>
<protein>
    <submittedName>
        <fullName evidence="2">Hypothetical_protein</fullName>
    </submittedName>
</protein>
<reference evidence="1" key="1">
    <citation type="submission" date="2023-06" db="EMBL/GenBank/DDBJ databases">
        <authorList>
            <person name="Kurt Z."/>
        </authorList>
    </citation>
    <scope>NUCLEOTIDE SEQUENCE</scope>
</reference>
<evidence type="ECO:0000313" key="3">
    <source>
        <dbReference type="Proteomes" id="UP001642409"/>
    </source>
</evidence>
<keyword evidence="3" id="KW-1185">Reference proteome</keyword>
<gene>
    <name evidence="1" type="ORF">HINF_LOCUS5582</name>
    <name evidence="2" type="ORF">HINF_LOCUS60673</name>
</gene>
<dbReference type="EMBL" id="CATOUU010000145">
    <property type="protein sequence ID" value="CAI9917937.1"/>
    <property type="molecule type" value="Genomic_DNA"/>
</dbReference>
<evidence type="ECO:0000313" key="1">
    <source>
        <dbReference type="EMBL" id="CAI9917937.1"/>
    </source>
</evidence>